<name>A0ABS6LH90_9GAMM</name>
<reference evidence="2 3" key="1">
    <citation type="submission" date="2021-03" db="EMBL/GenBank/DDBJ databases">
        <title>Five novel Rahnella species.</title>
        <authorList>
            <person name="Brady C."/>
            <person name="Asselin J."/>
            <person name="Beer S."/>
            <person name="Bruberg M.B."/>
            <person name="Crampton B."/>
            <person name="Venter S."/>
            <person name="Arnold D."/>
            <person name="Denman S."/>
        </authorList>
    </citation>
    <scope>NUCLEOTIDE SEQUENCE [LARGE SCALE GENOMIC DNA]</scope>
    <source>
        <strain evidence="2 3">FRB 231</strain>
    </source>
</reference>
<gene>
    <name evidence="2" type="ORF">J1784_14760</name>
</gene>
<dbReference type="RefSeq" id="WP_217149853.1">
    <property type="nucleotide sequence ID" value="NZ_JAFMOY010000127.1"/>
</dbReference>
<organism evidence="2 3">
    <name type="scientific">Rahnella ecdela</name>
    <dbReference type="NCBI Taxonomy" id="2816250"/>
    <lineage>
        <taxon>Bacteria</taxon>
        <taxon>Pseudomonadati</taxon>
        <taxon>Pseudomonadota</taxon>
        <taxon>Gammaproteobacteria</taxon>
        <taxon>Enterobacterales</taxon>
        <taxon>Yersiniaceae</taxon>
        <taxon>Rahnella</taxon>
    </lineage>
</organism>
<feature type="domain" description="DUF2169" evidence="1">
    <location>
        <begin position="7"/>
        <end position="356"/>
    </location>
</feature>
<protein>
    <submittedName>
        <fullName evidence="2">DUF2169 domain-containing protein</fullName>
    </submittedName>
</protein>
<keyword evidence="3" id="KW-1185">Reference proteome</keyword>
<accession>A0ABS6LH90</accession>
<dbReference type="Proteomes" id="UP000739284">
    <property type="component" value="Unassembled WGS sequence"/>
</dbReference>
<dbReference type="Pfam" id="PF09937">
    <property type="entry name" value="DUF2169"/>
    <property type="match status" value="1"/>
</dbReference>
<comment type="caution">
    <text evidence="2">The sequence shown here is derived from an EMBL/GenBank/DDBJ whole genome shotgun (WGS) entry which is preliminary data.</text>
</comment>
<evidence type="ECO:0000259" key="1">
    <source>
        <dbReference type="Pfam" id="PF09937"/>
    </source>
</evidence>
<proteinExistence type="predicted"/>
<sequence length="401" mass="45275">MLDREDKENYVIVMKVGYRLELDDSGGYRVRVRDDDAVALYLQDEYLGAVNKSSVIEESDLSPFKPACDVIINGTACAKKLVPVVSQNVSVVIHNPNGVSLLEKQLNITGKRYFQKNEIMNSWSITQPEPFIRQPVIWESAFGGECKIDEKEDGADSVPKANRLTDIQKAGHPDSEHAPLAHQVFEVNPLGKGFITSWYAQAKRPDRYPVPQITDPRYPISAENFASMISGNADLTAPQFLPAGFGFTGRAWQPRLSKAGTYDEAWLKERHPNLPHDFDFRYWNAAPADQQIPYPRLPLSVALQGFSPQGEIRFSLPGHEAFVLLRMNDGMLLPHAMNLDTLHIDANKLEVTLCWRFLLPVETPVRMIEARYETEPEKLLEKLFGFSMPERETNKEVPAHG</sequence>
<evidence type="ECO:0000313" key="3">
    <source>
        <dbReference type="Proteomes" id="UP000739284"/>
    </source>
</evidence>
<dbReference type="EMBL" id="JAFMOY010000127">
    <property type="protein sequence ID" value="MBU9846271.1"/>
    <property type="molecule type" value="Genomic_DNA"/>
</dbReference>
<evidence type="ECO:0000313" key="2">
    <source>
        <dbReference type="EMBL" id="MBU9846271.1"/>
    </source>
</evidence>
<dbReference type="InterPro" id="IPR018683">
    <property type="entry name" value="DUF2169"/>
</dbReference>